<dbReference type="InterPro" id="IPR050707">
    <property type="entry name" value="HTH_MetabolicPath_Reg"/>
</dbReference>
<proteinExistence type="predicted"/>
<dbReference type="SUPFAM" id="SSF55781">
    <property type="entry name" value="GAF domain-like"/>
    <property type="match status" value="1"/>
</dbReference>
<sequence>MGETTTPRPVRTTKTSFRIIEFVQARERATLSEVAEGVGIACSTAHNHLATLCDEGWLVEHDGTYEIGLKFLHFGRSAYYRTPLFNTARQHVNDLAERTNLEVEFLVEEYGRIISIADVIHEPRGYGDPDKSTWSGVGQYYHMHNTASGKVLLAELPDERVDEILDQWGMPAQTPYSVTNRETLEAQLETIREQGYAEIHQEVLEGFSNISAAVMLPDGTPFGALSIGWPTYFYENGVEPDMIENLLETVDAIEADLATQLESVNYRASPQP</sequence>
<dbReference type="PROSITE" id="PS51077">
    <property type="entry name" value="HTH_ICLR"/>
    <property type="match status" value="1"/>
</dbReference>
<evidence type="ECO:0000259" key="4">
    <source>
        <dbReference type="PROSITE" id="PS51077"/>
    </source>
</evidence>
<dbReference type="PATRIC" id="fig|1227493.4.peg.1818"/>
<dbReference type="Gene3D" id="1.10.10.10">
    <property type="entry name" value="Winged helix-like DNA-binding domain superfamily/Winged helix DNA-binding domain"/>
    <property type="match status" value="1"/>
</dbReference>
<dbReference type="STRING" id="1227493.C483_09164"/>
<dbReference type="AlphaFoldDB" id="M0A2X2"/>
<reference evidence="6 7" key="1">
    <citation type="journal article" date="2014" name="PLoS Genet.">
        <title>Phylogenetically driven sequencing of extremely halophilic archaea reveals strategies for static and dynamic osmo-response.</title>
        <authorList>
            <person name="Becker E.A."/>
            <person name="Seitzer P.M."/>
            <person name="Tritt A."/>
            <person name="Larsen D."/>
            <person name="Krusor M."/>
            <person name="Yao A.I."/>
            <person name="Wu D."/>
            <person name="Madern D."/>
            <person name="Eisen J.A."/>
            <person name="Darling A.E."/>
            <person name="Facciotti M.T."/>
        </authorList>
    </citation>
    <scope>NUCLEOTIDE SEQUENCE [LARGE SCALE GENOMIC DNA]</scope>
    <source>
        <strain evidence="6 7">JCM 10989</strain>
    </source>
</reference>
<dbReference type="GO" id="GO:0003700">
    <property type="term" value="F:DNA-binding transcription factor activity"/>
    <property type="evidence" value="ECO:0007669"/>
    <property type="project" value="TreeGrafter"/>
</dbReference>
<dbReference type="EMBL" id="AOIM01000026">
    <property type="protein sequence ID" value="ELY91698.1"/>
    <property type="molecule type" value="Genomic_DNA"/>
</dbReference>
<dbReference type="PROSITE" id="PS51078">
    <property type="entry name" value="ICLR_ED"/>
    <property type="match status" value="1"/>
</dbReference>
<dbReference type="SUPFAM" id="SSF46785">
    <property type="entry name" value="Winged helix' DNA-binding domain"/>
    <property type="match status" value="1"/>
</dbReference>
<protein>
    <submittedName>
        <fullName evidence="6">IclR family transcriptional regulator</fullName>
    </submittedName>
</protein>
<dbReference type="SMART" id="SM00346">
    <property type="entry name" value="HTH_ICLR"/>
    <property type="match status" value="1"/>
</dbReference>
<comment type="caution">
    <text evidence="6">The sequence shown here is derived from an EMBL/GenBank/DDBJ whole genome shotgun (WGS) entry which is preliminary data.</text>
</comment>
<dbReference type="InterPro" id="IPR036388">
    <property type="entry name" value="WH-like_DNA-bd_sf"/>
</dbReference>
<evidence type="ECO:0000256" key="3">
    <source>
        <dbReference type="ARBA" id="ARBA00023163"/>
    </source>
</evidence>
<dbReference type="GO" id="GO:0003677">
    <property type="term" value="F:DNA binding"/>
    <property type="evidence" value="ECO:0007669"/>
    <property type="project" value="UniProtKB-KW"/>
</dbReference>
<evidence type="ECO:0000256" key="2">
    <source>
        <dbReference type="ARBA" id="ARBA00023125"/>
    </source>
</evidence>
<keyword evidence="1" id="KW-0805">Transcription regulation</keyword>
<feature type="domain" description="IclR-ED" evidence="5">
    <location>
        <begin position="70"/>
        <end position="263"/>
    </location>
</feature>
<evidence type="ECO:0000313" key="6">
    <source>
        <dbReference type="EMBL" id="ELY91698.1"/>
    </source>
</evidence>
<dbReference type="InterPro" id="IPR005471">
    <property type="entry name" value="Tscrpt_reg_IclR_N"/>
</dbReference>
<dbReference type="RefSeq" id="WP_006653042.1">
    <property type="nucleotide sequence ID" value="NZ_AOIM01000026.1"/>
</dbReference>
<gene>
    <name evidence="6" type="ORF">C483_09164</name>
</gene>
<dbReference type="OrthoDB" id="14763at2157"/>
<dbReference type="Pfam" id="PF09339">
    <property type="entry name" value="HTH_IclR"/>
    <property type="match status" value="1"/>
</dbReference>
<dbReference type="Pfam" id="PF01614">
    <property type="entry name" value="IclR_C"/>
    <property type="match status" value="1"/>
</dbReference>
<evidence type="ECO:0000256" key="1">
    <source>
        <dbReference type="ARBA" id="ARBA00023015"/>
    </source>
</evidence>
<dbReference type="Gene3D" id="3.30.450.40">
    <property type="match status" value="1"/>
</dbReference>
<organism evidence="6 7">
    <name type="scientific">Natrialba hulunbeirensis JCM 10989</name>
    <dbReference type="NCBI Taxonomy" id="1227493"/>
    <lineage>
        <taxon>Archaea</taxon>
        <taxon>Methanobacteriati</taxon>
        <taxon>Methanobacteriota</taxon>
        <taxon>Stenosarchaea group</taxon>
        <taxon>Halobacteria</taxon>
        <taxon>Halobacteriales</taxon>
        <taxon>Natrialbaceae</taxon>
        <taxon>Natrialba</taxon>
    </lineage>
</organism>
<dbReference type="InterPro" id="IPR036390">
    <property type="entry name" value="WH_DNA-bd_sf"/>
</dbReference>
<feature type="domain" description="HTH iclR-type" evidence="4">
    <location>
        <begin position="10"/>
        <end position="69"/>
    </location>
</feature>
<dbReference type="InterPro" id="IPR029016">
    <property type="entry name" value="GAF-like_dom_sf"/>
</dbReference>
<dbReference type="Proteomes" id="UP000011519">
    <property type="component" value="Unassembled WGS sequence"/>
</dbReference>
<keyword evidence="7" id="KW-1185">Reference proteome</keyword>
<dbReference type="InterPro" id="IPR014757">
    <property type="entry name" value="Tscrpt_reg_IclR_C"/>
</dbReference>
<name>M0A2X2_9EURY</name>
<dbReference type="PANTHER" id="PTHR30136">
    <property type="entry name" value="HELIX-TURN-HELIX TRANSCRIPTIONAL REGULATOR, ICLR FAMILY"/>
    <property type="match status" value="1"/>
</dbReference>
<keyword evidence="2" id="KW-0238">DNA-binding</keyword>
<dbReference type="GO" id="GO:0045892">
    <property type="term" value="P:negative regulation of DNA-templated transcription"/>
    <property type="evidence" value="ECO:0007669"/>
    <property type="project" value="TreeGrafter"/>
</dbReference>
<evidence type="ECO:0000259" key="5">
    <source>
        <dbReference type="PROSITE" id="PS51078"/>
    </source>
</evidence>
<keyword evidence="3" id="KW-0804">Transcription</keyword>
<dbReference type="PANTHER" id="PTHR30136:SF35">
    <property type="entry name" value="HTH-TYPE TRANSCRIPTIONAL REGULATOR RV1719"/>
    <property type="match status" value="1"/>
</dbReference>
<evidence type="ECO:0000313" key="7">
    <source>
        <dbReference type="Proteomes" id="UP000011519"/>
    </source>
</evidence>
<accession>M0A2X2</accession>